<organism evidence="6 7">
    <name type="scientific">Cupriavidus agavae</name>
    <dbReference type="NCBI Taxonomy" id="1001822"/>
    <lineage>
        <taxon>Bacteria</taxon>
        <taxon>Pseudomonadati</taxon>
        <taxon>Pseudomonadota</taxon>
        <taxon>Betaproteobacteria</taxon>
        <taxon>Burkholderiales</taxon>
        <taxon>Burkholderiaceae</taxon>
        <taxon>Cupriavidus</taxon>
    </lineage>
</organism>
<keyword evidence="4" id="KW-0378">Hydrolase</keyword>
<dbReference type="InterPro" id="IPR036663">
    <property type="entry name" value="Fumarylacetoacetase_C_sf"/>
</dbReference>
<dbReference type="GO" id="GO:0019752">
    <property type="term" value="P:carboxylic acid metabolic process"/>
    <property type="evidence" value="ECO:0007669"/>
    <property type="project" value="UniProtKB-ARBA"/>
</dbReference>
<evidence type="ECO:0000256" key="3">
    <source>
        <dbReference type="ARBA" id="ARBA00022723"/>
    </source>
</evidence>
<dbReference type="Pfam" id="PF01557">
    <property type="entry name" value="FAA_hydrolase"/>
    <property type="match status" value="1"/>
</dbReference>
<dbReference type="EMBL" id="SGXM01000004">
    <property type="protein sequence ID" value="RZT36857.1"/>
    <property type="molecule type" value="Genomic_DNA"/>
</dbReference>
<dbReference type="Proteomes" id="UP000291078">
    <property type="component" value="Unassembled WGS sequence"/>
</dbReference>
<dbReference type="FunFam" id="3.90.850.10:FF:000002">
    <property type="entry name" value="2-hydroxyhepta-2,4-diene-1,7-dioate isomerase"/>
    <property type="match status" value="1"/>
</dbReference>
<evidence type="ECO:0000313" key="6">
    <source>
        <dbReference type="EMBL" id="RZT36857.1"/>
    </source>
</evidence>
<evidence type="ECO:0000256" key="2">
    <source>
        <dbReference type="ARBA" id="ARBA00010211"/>
    </source>
</evidence>
<dbReference type="RefSeq" id="WP_130392469.1">
    <property type="nucleotide sequence ID" value="NZ_SGXM01000004.1"/>
</dbReference>
<dbReference type="PANTHER" id="PTHR11820">
    <property type="entry name" value="ACYLPYRUVASE"/>
    <property type="match status" value="1"/>
</dbReference>
<dbReference type="SUPFAM" id="SSF56529">
    <property type="entry name" value="FAH"/>
    <property type="match status" value="1"/>
</dbReference>
<dbReference type="GO" id="GO:0016787">
    <property type="term" value="F:hydrolase activity"/>
    <property type="evidence" value="ECO:0007669"/>
    <property type="project" value="UniProtKB-KW"/>
</dbReference>
<dbReference type="InterPro" id="IPR011234">
    <property type="entry name" value="Fumarylacetoacetase-like_C"/>
</dbReference>
<accession>A0A4Q7RV44</accession>
<proteinExistence type="inferred from homology"/>
<reference evidence="6 7" key="1">
    <citation type="journal article" date="2015" name="Stand. Genomic Sci.">
        <title>Genomic Encyclopedia of Bacterial and Archaeal Type Strains, Phase III: the genomes of soil and plant-associated and newly described type strains.</title>
        <authorList>
            <person name="Whitman W.B."/>
            <person name="Woyke T."/>
            <person name="Klenk H.P."/>
            <person name="Zhou Y."/>
            <person name="Lilburn T.G."/>
            <person name="Beck B.J."/>
            <person name="De Vos P."/>
            <person name="Vandamme P."/>
            <person name="Eisen J.A."/>
            <person name="Garrity G."/>
            <person name="Hugenholtz P."/>
            <person name="Kyrpides N.C."/>
        </authorList>
    </citation>
    <scope>NUCLEOTIDE SEQUENCE [LARGE SCALE GENOMIC DNA]</scope>
    <source>
        <strain evidence="6 7">ASC-9842</strain>
    </source>
</reference>
<dbReference type="GO" id="GO:0046872">
    <property type="term" value="F:metal ion binding"/>
    <property type="evidence" value="ECO:0007669"/>
    <property type="project" value="UniProtKB-KW"/>
</dbReference>
<protein>
    <submittedName>
        <fullName evidence="6">2-keto-4-pentenoate hydratase/2-oxohepta-3-ene-1,7-dioic acid hydratase in catechol pathway</fullName>
    </submittedName>
</protein>
<dbReference type="AlphaFoldDB" id="A0A4Q7RV44"/>
<sequence>MRYLRFILDGKKQTGVRVGDKIRVLGATPLEALLASGQDLETFADDVPGGALVTDDDVTFLPVLEHPPKLLCVGLNYADHTRESKLEQPKYPTMFPRYDTSLAGHGQPIVRPRVSDSLDFEGEFAVVLKSGGRHIRKEDALRHVAGYALFNDGSVREYQFLAPQWTMGKNFDNTGAFGPELVTASEVPSGAKGLTLETRLNGEVVQSASTDTLIFDVATLISTLSEALTLEAGDVIVTGTPSGVGWAREPKLVMRPGDVCEVSLTGFATLRNPIADEAA</sequence>
<evidence type="ECO:0000259" key="5">
    <source>
        <dbReference type="Pfam" id="PF01557"/>
    </source>
</evidence>
<keyword evidence="7" id="KW-1185">Reference proteome</keyword>
<comment type="cofactor">
    <cofactor evidence="1">
        <name>Mg(2+)</name>
        <dbReference type="ChEBI" id="CHEBI:18420"/>
    </cofactor>
</comment>
<feature type="domain" description="Fumarylacetoacetase-like C-terminal" evidence="5">
    <location>
        <begin position="70"/>
        <end position="274"/>
    </location>
</feature>
<keyword evidence="3" id="KW-0479">Metal-binding</keyword>
<name>A0A4Q7RV44_9BURK</name>
<comment type="caution">
    <text evidence="6">The sequence shown here is derived from an EMBL/GenBank/DDBJ whole genome shotgun (WGS) entry which is preliminary data.</text>
</comment>
<evidence type="ECO:0000313" key="7">
    <source>
        <dbReference type="Proteomes" id="UP000291078"/>
    </source>
</evidence>
<dbReference type="OrthoDB" id="9805307at2"/>
<comment type="similarity">
    <text evidence="2">Belongs to the FAH family.</text>
</comment>
<evidence type="ECO:0000256" key="4">
    <source>
        <dbReference type="ARBA" id="ARBA00022801"/>
    </source>
</evidence>
<dbReference type="GO" id="GO:0016853">
    <property type="term" value="F:isomerase activity"/>
    <property type="evidence" value="ECO:0007669"/>
    <property type="project" value="UniProtKB-ARBA"/>
</dbReference>
<dbReference type="Gene3D" id="3.90.850.10">
    <property type="entry name" value="Fumarylacetoacetase-like, C-terminal domain"/>
    <property type="match status" value="1"/>
</dbReference>
<evidence type="ECO:0000256" key="1">
    <source>
        <dbReference type="ARBA" id="ARBA00001946"/>
    </source>
</evidence>
<gene>
    <name evidence="6" type="ORF">EV147_3521</name>
</gene>
<dbReference type="PANTHER" id="PTHR11820:SF112">
    <property type="entry name" value="FUMARYLACETOACETATE HYDROLASE FAMILY PROTEIN (AFU_ORTHOLOGUE AFUA_1G02370)-RELATED"/>
    <property type="match status" value="1"/>
</dbReference>